<dbReference type="PANTHER" id="PTHR10127">
    <property type="entry name" value="DISCOIDIN, CUB, EGF, LAMININ , AND ZINC METALLOPROTEASE DOMAIN CONTAINING"/>
    <property type="match status" value="1"/>
</dbReference>
<dbReference type="Pfam" id="PF01400">
    <property type="entry name" value="Astacin"/>
    <property type="match status" value="1"/>
</dbReference>
<comment type="cofactor">
    <cofactor evidence="7">
        <name>Zn(2+)</name>
        <dbReference type="ChEBI" id="CHEBI:29105"/>
    </cofactor>
    <text evidence="7">Binds 1 zinc ion per subunit.</text>
</comment>
<sequence length="374" mass="44234">MLRFVLFYFLASFSLPRYDCRKPVFKKQPPPYTKISNVINYYHPNYLDNQIFVRTFDIIKANTCLDFQKANKSLKTIGINFYKAKRKNTIKLSASTKKSTKVFLKSKIYKNDRVLKYYIGLALGLIPELKRKDRDNDVKIFFGNILPPFKQYYKTNAYYHRIFKNTDFDFSSMMLYDSSYGKKYRGKPTYKSKFYPYYERSLKLFQDFSFNDLKRLNYLYCYSNFTKADECKNGGYFGRDRTVCECVYPFKGNNCETLVPNYPLCVKETILNATSTKKNKTITNKNKLCYFFIKAKPEKKIKMTILKFKTSNSNNCFGFPKLEIKYRRDKGARGLCLCENTKNIVLPALSNEIIMTFESFNSDDKLTFSYQQVE</sequence>
<dbReference type="Proteomes" id="UP000035680">
    <property type="component" value="Unassembled WGS sequence"/>
</dbReference>
<keyword evidence="5 7" id="KW-0862">Zinc</keyword>
<name>A0A0K0FCB2_STRVS</name>
<dbReference type="SUPFAM" id="SSF49854">
    <property type="entry name" value="Spermadhesin, CUB domain"/>
    <property type="match status" value="1"/>
</dbReference>
<dbReference type="Gene3D" id="3.40.390.10">
    <property type="entry name" value="Collagenase (Catalytic Domain)"/>
    <property type="match status" value="1"/>
</dbReference>
<reference evidence="9" key="1">
    <citation type="submission" date="2014-07" db="EMBL/GenBank/DDBJ databases">
        <authorList>
            <person name="Martin A.A"/>
            <person name="De Silva N."/>
        </authorList>
    </citation>
    <scope>NUCLEOTIDE SEQUENCE</scope>
</reference>
<keyword evidence="3 7" id="KW-0479">Metal-binding</keyword>
<protein>
    <recommendedName>
        <fullName evidence="7">Metalloendopeptidase</fullName>
        <ecNumber evidence="7">3.4.24.-</ecNumber>
    </recommendedName>
</protein>
<dbReference type="PANTHER" id="PTHR10127:SF780">
    <property type="entry name" value="METALLOENDOPEPTIDASE"/>
    <property type="match status" value="1"/>
</dbReference>
<dbReference type="WBParaSite" id="SVE_0647700.1">
    <property type="protein sequence ID" value="SVE_0647700.1"/>
    <property type="gene ID" value="SVE_0647700"/>
</dbReference>
<evidence type="ECO:0000259" key="8">
    <source>
        <dbReference type="Pfam" id="PF01400"/>
    </source>
</evidence>
<dbReference type="InterPro" id="IPR024079">
    <property type="entry name" value="MetalloPept_cat_dom_sf"/>
</dbReference>
<dbReference type="GO" id="GO:0004222">
    <property type="term" value="F:metalloendopeptidase activity"/>
    <property type="evidence" value="ECO:0007669"/>
    <property type="project" value="UniProtKB-UniRule"/>
</dbReference>
<reference evidence="10" key="2">
    <citation type="submission" date="2015-08" db="UniProtKB">
        <authorList>
            <consortium name="WormBaseParasite"/>
        </authorList>
    </citation>
    <scope>IDENTIFICATION</scope>
</reference>
<dbReference type="InterPro" id="IPR035914">
    <property type="entry name" value="Sperma_CUB_dom_sf"/>
</dbReference>
<feature type="chain" id="PRO_5005120722" description="Metalloendopeptidase" evidence="7">
    <location>
        <begin position="21"/>
        <end position="374"/>
    </location>
</feature>
<keyword evidence="7" id="KW-0732">Signal</keyword>
<evidence type="ECO:0000256" key="1">
    <source>
        <dbReference type="ARBA" id="ARBA00022536"/>
    </source>
</evidence>
<dbReference type="Gene3D" id="2.60.120.290">
    <property type="entry name" value="Spermadhesin, CUB domain"/>
    <property type="match status" value="1"/>
</dbReference>
<evidence type="ECO:0000256" key="4">
    <source>
        <dbReference type="ARBA" id="ARBA00022801"/>
    </source>
</evidence>
<dbReference type="InterPro" id="IPR001506">
    <property type="entry name" value="Peptidase_M12A"/>
</dbReference>
<evidence type="ECO:0000313" key="10">
    <source>
        <dbReference type="WBParaSite" id="SVE_0647700.1"/>
    </source>
</evidence>
<dbReference type="EC" id="3.4.24.-" evidence="7"/>
<keyword evidence="1" id="KW-0245">EGF-like domain</keyword>
<proteinExistence type="predicted"/>
<feature type="signal peptide" evidence="7">
    <location>
        <begin position="1"/>
        <end position="20"/>
    </location>
</feature>
<accession>A0A0K0FCB2</accession>
<dbReference type="AlphaFoldDB" id="A0A0K0FCB2"/>
<evidence type="ECO:0000256" key="5">
    <source>
        <dbReference type="ARBA" id="ARBA00022833"/>
    </source>
</evidence>
<evidence type="ECO:0000256" key="2">
    <source>
        <dbReference type="ARBA" id="ARBA00022670"/>
    </source>
</evidence>
<keyword evidence="2 7" id="KW-0645">Protease</keyword>
<keyword evidence="9" id="KW-1185">Reference proteome</keyword>
<evidence type="ECO:0000313" key="9">
    <source>
        <dbReference type="Proteomes" id="UP000035680"/>
    </source>
</evidence>
<feature type="domain" description="Peptidase M12A" evidence="8">
    <location>
        <begin position="47"/>
        <end position="220"/>
    </location>
</feature>
<keyword evidence="6 7" id="KW-0482">Metalloprotease</keyword>
<dbReference type="PRINTS" id="PR00480">
    <property type="entry name" value="ASTACIN"/>
</dbReference>
<dbReference type="GO" id="GO:0006508">
    <property type="term" value="P:proteolysis"/>
    <property type="evidence" value="ECO:0007669"/>
    <property type="project" value="UniProtKB-KW"/>
</dbReference>
<evidence type="ECO:0000256" key="3">
    <source>
        <dbReference type="ARBA" id="ARBA00022723"/>
    </source>
</evidence>
<evidence type="ECO:0000256" key="6">
    <source>
        <dbReference type="ARBA" id="ARBA00023049"/>
    </source>
</evidence>
<organism evidence="9 10">
    <name type="scientific">Strongyloides venezuelensis</name>
    <name type="common">Threadworm</name>
    <dbReference type="NCBI Taxonomy" id="75913"/>
    <lineage>
        <taxon>Eukaryota</taxon>
        <taxon>Metazoa</taxon>
        <taxon>Ecdysozoa</taxon>
        <taxon>Nematoda</taxon>
        <taxon>Chromadorea</taxon>
        <taxon>Rhabditida</taxon>
        <taxon>Tylenchina</taxon>
        <taxon>Panagrolaimomorpha</taxon>
        <taxon>Strongyloidoidea</taxon>
        <taxon>Strongyloididae</taxon>
        <taxon>Strongyloides</taxon>
    </lineage>
</organism>
<evidence type="ECO:0000256" key="7">
    <source>
        <dbReference type="RuleBase" id="RU361183"/>
    </source>
</evidence>
<dbReference type="SUPFAM" id="SSF55486">
    <property type="entry name" value="Metalloproteases ('zincins'), catalytic domain"/>
    <property type="match status" value="1"/>
</dbReference>
<dbReference type="GO" id="GO:0046872">
    <property type="term" value="F:metal ion binding"/>
    <property type="evidence" value="ECO:0007669"/>
    <property type="project" value="UniProtKB-KW"/>
</dbReference>
<keyword evidence="4 7" id="KW-0378">Hydrolase</keyword>